<dbReference type="EMBL" id="AP018448">
    <property type="protein sequence ID" value="BBC38618.1"/>
    <property type="molecule type" value="Genomic_DNA"/>
</dbReference>
<gene>
    <name evidence="1" type="ORF">SGFS_099120</name>
</gene>
<dbReference type="RefSeq" id="WP_286259132.1">
    <property type="nucleotide sequence ID" value="NZ_AP018448.1"/>
</dbReference>
<proteinExistence type="predicted"/>
<reference evidence="1 2" key="1">
    <citation type="journal article" date="2010" name="ChemBioChem">
        <title>Cloning and characterization of the biosynthetic gene cluster of 16-membered macrolide antibiotic FD-891: involvement of a dual functional cytochrome P450 monooxygenase catalyzing epoxidation and hydroxylation.</title>
        <authorList>
            <person name="Kudo F."/>
            <person name="Motegi A."/>
            <person name="Mizoue K."/>
            <person name="Eguchi T."/>
        </authorList>
    </citation>
    <scope>NUCLEOTIDE SEQUENCE [LARGE SCALE GENOMIC DNA]</scope>
    <source>
        <strain evidence="1 2">A-8890</strain>
    </source>
</reference>
<dbReference type="Proteomes" id="UP001321542">
    <property type="component" value="Chromosome"/>
</dbReference>
<evidence type="ECO:0000313" key="2">
    <source>
        <dbReference type="Proteomes" id="UP001321542"/>
    </source>
</evidence>
<keyword evidence="2" id="KW-1185">Reference proteome</keyword>
<sequence>MGHPLVPLRRARGVVAEAWGDGGWDFPRLVTWTRFPAGNNGVDLQARMQNAMWGDANSPLKDGRFNDELSRAKKQAAADIPLRPVRRRLTAHGRPAGFLRTRRPVRAYPLGGRSCAARRP</sequence>
<name>A0ABM7FNA1_9ACTN</name>
<accession>A0ABM7FNA1</accession>
<organism evidence="1 2">
    <name type="scientific">Streptomyces graminofaciens</name>
    <dbReference type="NCBI Taxonomy" id="68212"/>
    <lineage>
        <taxon>Bacteria</taxon>
        <taxon>Bacillati</taxon>
        <taxon>Actinomycetota</taxon>
        <taxon>Actinomycetes</taxon>
        <taxon>Kitasatosporales</taxon>
        <taxon>Streptomycetaceae</taxon>
        <taxon>Streptomyces</taxon>
    </lineage>
</organism>
<reference evidence="1 2" key="2">
    <citation type="journal article" date="2023" name="ChemBioChem">
        <title>Acyltransferase Domain Exchange between Two Independent Type I Polyketide Synthases in the Same Producer Strain of Macrolide Antibiotics.</title>
        <authorList>
            <person name="Kudo F."/>
            <person name="Kishikawa K."/>
            <person name="Tsuboi K."/>
            <person name="Kido T."/>
            <person name="Usui T."/>
            <person name="Hashimoto J."/>
            <person name="Shin-Ya K."/>
            <person name="Miyanaga A."/>
            <person name="Eguchi T."/>
        </authorList>
    </citation>
    <scope>NUCLEOTIDE SEQUENCE [LARGE SCALE GENOMIC DNA]</scope>
    <source>
        <strain evidence="1 2">A-8890</strain>
    </source>
</reference>
<protein>
    <submittedName>
        <fullName evidence="1">Uncharacterized protein</fullName>
    </submittedName>
</protein>
<evidence type="ECO:0000313" key="1">
    <source>
        <dbReference type="EMBL" id="BBC38618.1"/>
    </source>
</evidence>